<dbReference type="PATRIC" id="fig|1116472.3.peg.4009"/>
<evidence type="ECO:0000259" key="3">
    <source>
        <dbReference type="Pfam" id="PF05598"/>
    </source>
</evidence>
<dbReference type="InterPro" id="IPR002559">
    <property type="entry name" value="Transposase_11"/>
</dbReference>
<dbReference type="Pfam" id="PF01609">
    <property type="entry name" value="DDE_Tnp_1"/>
    <property type="match status" value="1"/>
</dbReference>
<evidence type="ECO:0000313" key="4">
    <source>
        <dbReference type="EMBL" id="ESS66470.1"/>
    </source>
</evidence>
<dbReference type="InterPro" id="IPR008490">
    <property type="entry name" value="Transposase_InsH_N"/>
</dbReference>
<keyword evidence="5" id="KW-1185">Reference proteome</keyword>
<dbReference type="PANTHER" id="PTHR33408:SF2">
    <property type="entry name" value="TRANSPOSASE DDE DOMAIN-CONTAINING PROTEIN"/>
    <property type="match status" value="1"/>
</dbReference>
<protein>
    <submittedName>
        <fullName evidence="4">Transposase IS4 family protein</fullName>
    </submittedName>
</protein>
<name>V5AZZ7_9GAMM</name>
<dbReference type="NCBIfam" id="NF033551">
    <property type="entry name" value="transpos_IS1182"/>
    <property type="match status" value="1"/>
</dbReference>
<gene>
    <name evidence="4" type="ORF">MGMO_191c00040</name>
</gene>
<dbReference type="Proteomes" id="UP000017842">
    <property type="component" value="Unassembled WGS sequence"/>
</dbReference>
<dbReference type="eggNOG" id="COG3666">
    <property type="taxonomic scope" value="Bacteria"/>
</dbReference>
<organism evidence="4 5">
    <name type="scientific">Methyloglobulus morosus KoM1</name>
    <dbReference type="NCBI Taxonomy" id="1116472"/>
    <lineage>
        <taxon>Bacteria</taxon>
        <taxon>Pseudomonadati</taxon>
        <taxon>Pseudomonadota</taxon>
        <taxon>Gammaproteobacteria</taxon>
        <taxon>Methylococcales</taxon>
        <taxon>Methylococcaceae</taxon>
        <taxon>Methyloglobulus</taxon>
    </lineage>
</organism>
<feature type="domain" description="Transposase IS4-like" evidence="2">
    <location>
        <begin position="220"/>
        <end position="359"/>
    </location>
</feature>
<dbReference type="Pfam" id="PF05598">
    <property type="entry name" value="DUF772"/>
    <property type="match status" value="1"/>
</dbReference>
<proteinExistence type="predicted"/>
<evidence type="ECO:0000256" key="1">
    <source>
        <dbReference type="SAM" id="Coils"/>
    </source>
</evidence>
<evidence type="ECO:0000259" key="2">
    <source>
        <dbReference type="Pfam" id="PF01609"/>
    </source>
</evidence>
<sequence length="422" mass="48353">MKRFIESNDRMQGTLFPEYLEDYVAEDNPVRVVDVFVEHLDLGKLGFYRAEPAITGRPSYHPSILLKLYIYGYLNRIQSSRRLEKETQRNVELMWLLGRLTPDFKTIARFRKENGKAIRKVCSQFVFLCRQLNLFSEAMVAIDGSKFKAVNNRDRNYTANKVARRREQIETSIGRYLSALETADLLEPDIAEAKTERLQEKITKLKQQMEQLDSIEIQLQETPDKQISLTDPDARSMATSGRGTGMVGYNVQVAVDTKHHLIVGHDRNQLTNMAKQARDAMAATELHVVADRGYFSSLEILKCQEAGITPTMPKPATSGAKADGRFGRDHFVYHPEQNEYSCPAGERLKWRYSRIEGNLTMHRYWSSACQQCALKAKCTPSKNRRVGRWEHEEVLEAMQKRLDQSPEACGYADRPLNILLAP</sequence>
<comment type="caution">
    <text evidence="4">The sequence shown here is derived from an EMBL/GenBank/DDBJ whole genome shotgun (WGS) entry which is preliminary data.</text>
</comment>
<feature type="coiled-coil region" evidence="1">
    <location>
        <begin position="191"/>
        <end position="222"/>
    </location>
</feature>
<feature type="domain" description="Transposase InsH N-terminal" evidence="3">
    <location>
        <begin position="19"/>
        <end position="112"/>
    </location>
</feature>
<keyword evidence="1" id="KW-0175">Coiled coil</keyword>
<accession>V5AZZ7</accession>
<evidence type="ECO:0000313" key="5">
    <source>
        <dbReference type="Proteomes" id="UP000017842"/>
    </source>
</evidence>
<dbReference type="PANTHER" id="PTHR33408">
    <property type="entry name" value="TRANSPOSASE"/>
    <property type="match status" value="1"/>
</dbReference>
<dbReference type="EMBL" id="AYLO01000170">
    <property type="protein sequence ID" value="ESS66470.1"/>
    <property type="molecule type" value="Genomic_DNA"/>
</dbReference>
<dbReference type="STRING" id="1116472.MGMO_191c00040"/>
<reference evidence="4 5" key="1">
    <citation type="journal article" date="2013" name="Genome Announc.">
        <title>Draft Genome Sequence of the Methanotrophic Gammaproteobacterium Methyloglobulus morosus DSM 22980 Strain KoM1.</title>
        <authorList>
            <person name="Poehlein A."/>
            <person name="Deutzmann J.S."/>
            <person name="Daniel R."/>
            <person name="Simeonova D.D."/>
        </authorList>
    </citation>
    <scope>NUCLEOTIDE SEQUENCE [LARGE SCALE GENOMIC DNA]</scope>
    <source>
        <strain evidence="4 5">KoM1</strain>
    </source>
</reference>
<dbReference type="InterPro" id="IPR047629">
    <property type="entry name" value="IS1182_transpos"/>
</dbReference>
<dbReference type="AlphaFoldDB" id="V5AZZ7"/>